<comment type="caution">
    <text evidence="2">The sequence shown here is derived from an EMBL/GenBank/DDBJ whole genome shotgun (WGS) entry which is preliminary data.</text>
</comment>
<organism evidence="2 3">
    <name type="scientific">Nocardiopsis suaedae</name>
    <dbReference type="NCBI Taxonomy" id="3018444"/>
    <lineage>
        <taxon>Bacteria</taxon>
        <taxon>Bacillati</taxon>
        <taxon>Actinomycetota</taxon>
        <taxon>Actinomycetes</taxon>
        <taxon>Streptosporangiales</taxon>
        <taxon>Nocardiopsidaceae</taxon>
        <taxon>Nocardiopsis</taxon>
    </lineage>
</organism>
<reference evidence="2" key="1">
    <citation type="submission" date="2023-01" db="EMBL/GenBank/DDBJ databases">
        <title>Draft genome sequence of Nocardiopsis sp. LSu2-4 isolated from halophytes.</title>
        <authorList>
            <person name="Duangmal K."/>
            <person name="Chantavorakit T."/>
        </authorList>
    </citation>
    <scope>NUCLEOTIDE SEQUENCE</scope>
    <source>
        <strain evidence="2">LSu2-4</strain>
    </source>
</reference>
<dbReference type="Proteomes" id="UP001165685">
    <property type="component" value="Unassembled WGS sequence"/>
</dbReference>
<feature type="transmembrane region" description="Helical" evidence="1">
    <location>
        <begin position="20"/>
        <end position="42"/>
    </location>
</feature>
<feature type="transmembrane region" description="Helical" evidence="1">
    <location>
        <begin position="48"/>
        <end position="68"/>
    </location>
</feature>
<dbReference type="EMBL" id="JAQFWP010000059">
    <property type="protein sequence ID" value="MDA2807642.1"/>
    <property type="molecule type" value="Genomic_DNA"/>
</dbReference>
<keyword evidence="3" id="KW-1185">Reference proteome</keyword>
<proteinExistence type="predicted"/>
<sequence>MSDSHDGPTQGPVKEAAIVAFLYTPIATVATVLGTVPLLITVTSVDPTAVSLTLRALAPGAVVMWIAGARLRERRVEHPYIVGGLVGLVSACVAPAGLLLLWRPLDEIWALPIVLSSAPAVFIAMLVGAGFRDTEYRRYAAWATVIAMAFVAHGGLRHAEAQEEQEEAAADLAGYSSVAVLDAPGWRFTHAYGKSGFTELVYRDWFGRTVLLGTTPPAPDPESSGPTAAGLLSCGPGEELTTVSVEECARRDGAIVTSMDPAYLDSEEPDHRLQWPHGWREARLEFPGERAARLRTDSWGVDLVELSHSIEEREIDDPEDLIDEASCLLNCQNWRDYSG</sequence>
<keyword evidence="1" id="KW-0472">Membrane</keyword>
<accession>A0ABT4TU04</accession>
<protein>
    <submittedName>
        <fullName evidence="2">Uncharacterized protein</fullName>
    </submittedName>
</protein>
<feature type="transmembrane region" description="Helical" evidence="1">
    <location>
        <begin position="108"/>
        <end position="127"/>
    </location>
</feature>
<keyword evidence="1" id="KW-1133">Transmembrane helix</keyword>
<evidence type="ECO:0000313" key="2">
    <source>
        <dbReference type="EMBL" id="MDA2807642.1"/>
    </source>
</evidence>
<name>A0ABT4TU04_9ACTN</name>
<gene>
    <name evidence="2" type="ORF">O4U47_24240</name>
</gene>
<keyword evidence="1" id="KW-0812">Transmembrane</keyword>
<dbReference type="RefSeq" id="WP_270680269.1">
    <property type="nucleotide sequence ID" value="NZ_JAQFWP010000059.1"/>
</dbReference>
<evidence type="ECO:0000256" key="1">
    <source>
        <dbReference type="SAM" id="Phobius"/>
    </source>
</evidence>
<feature type="transmembrane region" description="Helical" evidence="1">
    <location>
        <begin position="80"/>
        <end position="102"/>
    </location>
</feature>
<evidence type="ECO:0000313" key="3">
    <source>
        <dbReference type="Proteomes" id="UP001165685"/>
    </source>
</evidence>